<dbReference type="SUPFAM" id="SSF52922">
    <property type="entry name" value="TK C-terminal domain-like"/>
    <property type="match status" value="1"/>
</dbReference>
<dbReference type="InterPro" id="IPR029061">
    <property type="entry name" value="THDP-binding"/>
</dbReference>
<dbReference type="FunFam" id="3.40.50.920:FF:000002">
    <property type="entry name" value="1-deoxy-D-xylulose-5-phosphate synthase"/>
    <property type="match status" value="1"/>
</dbReference>
<evidence type="ECO:0000256" key="4">
    <source>
        <dbReference type="ARBA" id="ARBA00022679"/>
    </source>
</evidence>
<comment type="cofactor">
    <cofactor evidence="11">
        <name>thiamine diphosphate</name>
        <dbReference type="ChEBI" id="CHEBI:58937"/>
    </cofactor>
    <text evidence="11">Binds 1 thiamine pyrophosphate per subunit.</text>
</comment>
<dbReference type="SMART" id="SM00861">
    <property type="entry name" value="Transket_pyr"/>
    <property type="match status" value="1"/>
</dbReference>
<feature type="binding site" evidence="11">
    <location>
        <position position="151"/>
    </location>
    <ligand>
        <name>Mg(2+)</name>
        <dbReference type="ChEBI" id="CHEBI:18420"/>
    </ligand>
</feature>
<comment type="pathway">
    <text evidence="1 11">Metabolic intermediate biosynthesis; 1-deoxy-D-xylulose 5-phosphate biosynthesis; 1-deoxy-D-xylulose 5-phosphate from D-glyceraldehyde 3-phosphate and pyruvate: step 1/1.</text>
</comment>
<comment type="function">
    <text evidence="10 11">Catalyzes the acyloin condensation reaction between C atoms 2 and 3 of pyruvate and glyceraldehyde 3-phosphate to yield 1-deoxy-D-xylulose-5-phosphate (DXP).</text>
</comment>
<dbReference type="NCBIfam" id="NF003933">
    <property type="entry name" value="PRK05444.2-2"/>
    <property type="match status" value="1"/>
</dbReference>
<dbReference type="OrthoDB" id="9803371at2"/>
<proteinExistence type="inferred from homology"/>
<comment type="cofactor">
    <cofactor evidence="11">
        <name>Mg(2+)</name>
        <dbReference type="ChEBI" id="CHEBI:18420"/>
    </cofactor>
    <text evidence="11">Binds 1 Mg(2+) ion per subunit.</text>
</comment>
<keyword evidence="9 11" id="KW-0414">Isoprene biosynthesis</keyword>
<dbReference type="GO" id="GO:0016114">
    <property type="term" value="P:terpenoid biosynthetic process"/>
    <property type="evidence" value="ECO:0007669"/>
    <property type="project" value="UniProtKB-UniRule"/>
</dbReference>
<dbReference type="KEGG" id="lug:FPZ22_11175"/>
<dbReference type="GO" id="GO:0005829">
    <property type="term" value="C:cytosol"/>
    <property type="evidence" value="ECO:0007669"/>
    <property type="project" value="TreeGrafter"/>
</dbReference>
<keyword evidence="5 11" id="KW-0479">Metal-binding</keyword>
<dbReference type="FunFam" id="3.40.50.970:FF:000005">
    <property type="entry name" value="1-deoxy-D-xylulose-5-phosphate synthase"/>
    <property type="match status" value="1"/>
</dbReference>
<evidence type="ECO:0000256" key="11">
    <source>
        <dbReference type="HAMAP-Rule" id="MF_00315"/>
    </source>
</evidence>
<dbReference type="Gene3D" id="3.40.50.970">
    <property type="match status" value="2"/>
</dbReference>
<comment type="similarity">
    <text evidence="2 11">Belongs to the transketolase family. DXPS subfamily.</text>
</comment>
<dbReference type="GO" id="GO:0009228">
    <property type="term" value="P:thiamine biosynthetic process"/>
    <property type="evidence" value="ECO:0007669"/>
    <property type="project" value="UniProtKB-UniRule"/>
</dbReference>
<dbReference type="SUPFAM" id="SSF52518">
    <property type="entry name" value="Thiamin diphosphate-binding fold (THDP-binding)"/>
    <property type="match status" value="2"/>
</dbReference>
<feature type="binding site" evidence="11">
    <location>
        <begin position="120"/>
        <end position="122"/>
    </location>
    <ligand>
        <name>thiamine diphosphate</name>
        <dbReference type="ChEBI" id="CHEBI:58937"/>
    </ligand>
</feature>
<keyword evidence="6 11" id="KW-0460">Magnesium</keyword>
<evidence type="ECO:0000256" key="5">
    <source>
        <dbReference type="ARBA" id="ARBA00022723"/>
    </source>
</evidence>
<reference evidence="13 14" key="1">
    <citation type="submission" date="2019-07" db="EMBL/GenBank/DDBJ databases">
        <title>Full genome sequence of Luteimonas sp. Gr-4.</title>
        <authorList>
            <person name="Im W.-T."/>
        </authorList>
    </citation>
    <scope>NUCLEOTIDE SEQUENCE [LARGE SCALE GENOMIC DNA]</scope>
    <source>
        <strain evidence="13 14">Gr-4</strain>
    </source>
</reference>
<dbReference type="PANTHER" id="PTHR43322">
    <property type="entry name" value="1-D-DEOXYXYLULOSE 5-PHOSPHATE SYNTHASE-RELATED"/>
    <property type="match status" value="1"/>
</dbReference>
<evidence type="ECO:0000256" key="7">
    <source>
        <dbReference type="ARBA" id="ARBA00022977"/>
    </source>
</evidence>
<name>A0A518N625_9GAMM</name>
<feature type="binding site" evidence="11">
    <location>
        <begin position="152"/>
        <end position="153"/>
    </location>
    <ligand>
        <name>thiamine diphosphate</name>
        <dbReference type="ChEBI" id="CHEBI:58937"/>
    </ligand>
</feature>
<dbReference type="InterPro" id="IPR033248">
    <property type="entry name" value="Transketolase_C"/>
</dbReference>
<keyword evidence="14" id="KW-1185">Reference proteome</keyword>
<dbReference type="GO" id="GO:0030976">
    <property type="term" value="F:thiamine pyrophosphate binding"/>
    <property type="evidence" value="ECO:0007669"/>
    <property type="project" value="UniProtKB-UniRule"/>
</dbReference>
<dbReference type="GO" id="GO:0000287">
    <property type="term" value="F:magnesium ion binding"/>
    <property type="evidence" value="ECO:0007669"/>
    <property type="project" value="UniProtKB-UniRule"/>
</dbReference>
<accession>A0A518N625</accession>
<evidence type="ECO:0000256" key="9">
    <source>
        <dbReference type="ARBA" id="ARBA00023229"/>
    </source>
</evidence>
<dbReference type="UniPathway" id="UPA00064">
    <property type="reaction ID" value="UER00091"/>
</dbReference>
<dbReference type="Pfam" id="PF13292">
    <property type="entry name" value="DXP_synthase_N"/>
    <property type="match status" value="1"/>
</dbReference>
<dbReference type="RefSeq" id="WP_144893006.1">
    <property type="nucleotide sequence ID" value="NZ_CP042218.1"/>
</dbReference>
<dbReference type="EC" id="2.2.1.7" evidence="11"/>
<dbReference type="Pfam" id="PF02780">
    <property type="entry name" value="Transketolase_C"/>
    <property type="match status" value="1"/>
</dbReference>
<dbReference type="GO" id="GO:0019288">
    <property type="term" value="P:isopentenyl diphosphate biosynthetic process, methylerythritol 4-phosphate pathway"/>
    <property type="evidence" value="ECO:0007669"/>
    <property type="project" value="TreeGrafter"/>
</dbReference>
<organism evidence="13 14">
    <name type="scientific">Luteimonas granuli</name>
    <dbReference type="NCBI Taxonomy" id="1176533"/>
    <lineage>
        <taxon>Bacteria</taxon>
        <taxon>Pseudomonadati</taxon>
        <taxon>Pseudomonadota</taxon>
        <taxon>Gammaproteobacteria</taxon>
        <taxon>Lysobacterales</taxon>
        <taxon>Lysobacteraceae</taxon>
        <taxon>Luteimonas</taxon>
    </lineage>
</organism>
<dbReference type="CDD" id="cd02007">
    <property type="entry name" value="TPP_DXS"/>
    <property type="match status" value="1"/>
</dbReference>
<evidence type="ECO:0000256" key="1">
    <source>
        <dbReference type="ARBA" id="ARBA00004980"/>
    </source>
</evidence>
<protein>
    <recommendedName>
        <fullName evidence="11">1-deoxy-D-xylulose-5-phosphate synthase</fullName>
        <ecNumber evidence="11">2.2.1.7</ecNumber>
    </recommendedName>
    <alternativeName>
        <fullName evidence="11">1-deoxyxylulose-5-phosphate synthase</fullName>
        <shortName evidence="11">DXP synthase</shortName>
        <shortName evidence="11">DXPS</shortName>
    </alternativeName>
</protein>
<dbReference type="PROSITE" id="PS00801">
    <property type="entry name" value="TRANSKETOLASE_1"/>
    <property type="match status" value="1"/>
</dbReference>
<dbReference type="InterPro" id="IPR049557">
    <property type="entry name" value="Transketolase_CS"/>
</dbReference>
<comment type="subunit">
    <text evidence="3 11">Homodimer.</text>
</comment>
<dbReference type="HAMAP" id="MF_00315">
    <property type="entry name" value="DXP_synth"/>
    <property type="match status" value="1"/>
</dbReference>
<dbReference type="Proteomes" id="UP000316584">
    <property type="component" value="Chromosome"/>
</dbReference>
<dbReference type="AlphaFoldDB" id="A0A518N625"/>
<evidence type="ECO:0000259" key="12">
    <source>
        <dbReference type="SMART" id="SM00861"/>
    </source>
</evidence>
<feature type="binding site" evidence="11">
    <location>
        <position position="290"/>
    </location>
    <ligand>
        <name>thiamine diphosphate</name>
        <dbReference type="ChEBI" id="CHEBI:58937"/>
    </ligand>
</feature>
<dbReference type="PANTHER" id="PTHR43322:SF5">
    <property type="entry name" value="1-DEOXY-D-XYLULOSE-5-PHOSPHATE SYNTHASE, CHLOROPLASTIC"/>
    <property type="match status" value="1"/>
</dbReference>
<dbReference type="InterPro" id="IPR009014">
    <property type="entry name" value="Transketo_C/PFOR_II"/>
</dbReference>
<dbReference type="InterPro" id="IPR020826">
    <property type="entry name" value="Transketolase_BS"/>
</dbReference>
<evidence type="ECO:0000256" key="2">
    <source>
        <dbReference type="ARBA" id="ARBA00011081"/>
    </source>
</evidence>
<dbReference type="CDD" id="cd07033">
    <property type="entry name" value="TPP_PYR_DXS_TK_like"/>
    <property type="match status" value="1"/>
</dbReference>
<evidence type="ECO:0000256" key="3">
    <source>
        <dbReference type="ARBA" id="ARBA00011738"/>
    </source>
</evidence>
<dbReference type="PROSITE" id="PS00802">
    <property type="entry name" value="TRANSKETOLASE_2"/>
    <property type="match status" value="1"/>
</dbReference>
<dbReference type="InterPro" id="IPR005475">
    <property type="entry name" value="Transketolase-like_Pyr-bd"/>
</dbReference>
<evidence type="ECO:0000313" key="14">
    <source>
        <dbReference type="Proteomes" id="UP000316584"/>
    </source>
</evidence>
<evidence type="ECO:0000256" key="6">
    <source>
        <dbReference type="ARBA" id="ARBA00022842"/>
    </source>
</evidence>
<evidence type="ECO:0000313" key="13">
    <source>
        <dbReference type="EMBL" id="QDW67376.1"/>
    </source>
</evidence>
<evidence type="ECO:0000256" key="10">
    <source>
        <dbReference type="ARBA" id="ARBA00055605"/>
    </source>
</evidence>
<dbReference type="Gene3D" id="3.40.50.920">
    <property type="match status" value="1"/>
</dbReference>
<dbReference type="NCBIfam" id="TIGR00204">
    <property type="entry name" value="dxs"/>
    <property type="match status" value="1"/>
</dbReference>
<feature type="binding site" evidence="11">
    <location>
        <position position="182"/>
    </location>
    <ligand>
        <name>thiamine diphosphate</name>
        <dbReference type="ChEBI" id="CHEBI:58937"/>
    </ligand>
</feature>
<dbReference type="Pfam" id="PF02779">
    <property type="entry name" value="Transket_pyr"/>
    <property type="match status" value="1"/>
</dbReference>
<dbReference type="InterPro" id="IPR005477">
    <property type="entry name" value="Dxylulose-5-P_synthase"/>
</dbReference>
<keyword evidence="4 11" id="KW-0808">Transferase</keyword>
<keyword evidence="7 11" id="KW-0784">Thiamine biosynthesis</keyword>
<dbReference type="EMBL" id="CP042218">
    <property type="protein sequence ID" value="QDW67376.1"/>
    <property type="molecule type" value="Genomic_DNA"/>
</dbReference>
<evidence type="ECO:0000256" key="8">
    <source>
        <dbReference type="ARBA" id="ARBA00023052"/>
    </source>
</evidence>
<feature type="binding site" evidence="11">
    <location>
        <position position="79"/>
    </location>
    <ligand>
        <name>thiamine diphosphate</name>
        <dbReference type="ChEBI" id="CHEBI:58937"/>
    </ligand>
</feature>
<gene>
    <name evidence="11" type="primary">dxs</name>
    <name evidence="13" type="ORF">FPZ22_11175</name>
</gene>
<comment type="catalytic activity">
    <reaction evidence="11">
        <text>D-glyceraldehyde 3-phosphate + pyruvate + H(+) = 1-deoxy-D-xylulose 5-phosphate + CO2</text>
        <dbReference type="Rhea" id="RHEA:12605"/>
        <dbReference type="ChEBI" id="CHEBI:15361"/>
        <dbReference type="ChEBI" id="CHEBI:15378"/>
        <dbReference type="ChEBI" id="CHEBI:16526"/>
        <dbReference type="ChEBI" id="CHEBI:57792"/>
        <dbReference type="ChEBI" id="CHEBI:59776"/>
        <dbReference type="EC" id="2.2.1.7"/>
    </reaction>
</comment>
<feature type="binding site" evidence="11">
    <location>
        <position position="373"/>
    </location>
    <ligand>
        <name>thiamine diphosphate</name>
        <dbReference type="ChEBI" id="CHEBI:58937"/>
    </ligand>
</feature>
<feature type="domain" description="Transketolase-like pyrimidine-binding" evidence="12">
    <location>
        <begin position="322"/>
        <end position="486"/>
    </location>
</feature>
<dbReference type="GO" id="GO:0008661">
    <property type="term" value="F:1-deoxy-D-xylulose-5-phosphate synthase activity"/>
    <property type="evidence" value="ECO:0007669"/>
    <property type="project" value="UniProtKB-UniRule"/>
</dbReference>
<sequence length="639" mass="68543">MIDSTRHPRLARIDNPARLREFDEAELPAIADELRAYLIESVGRSGGHFGAGLGVVELTTALHYLYDTPRDRIVWDVGHQAYPHKILTGRRDTIHTVKQKDGVAPFPKREESEYDTFGVGHSSTSISAALGMAIANARGGNDRQVVAVIGDGAMTAGMAYEALNHAGGMEPEPNLLVILNDNRMSISENVGGLTRMLGRATGSHTLNALREGGKKLLGDRNKPPARFVRRWEEHWKGMLLPSTLFEEMGFHYTGPIDGHDMKALVSALKLLRGMKGPQLLHLITTKGKGYERAEGDQIGYHAVSPFDPDQGVVAKPGAAKKPTYTDIFGDWLCDMAASEPKLMGITPAMREGSGLVRFSQEYPERYFDVAIAEQHAVTLAAGMACEGAKPVVAIYSTFLQRGYDQLVHDVAIQNLDVLFAIDRGGVVGPDGATHAGNLDLSYLRCVPNMVVMAPADENECRQMLSTGFRFQGPAAVRYPRGSGPGVAIDPGLETLPIGKAQLRREGARIALLAFGATVPAAAAVAEELGLTLVNMRFVKPLDRDLVLELARTHEGFVTIEDNVVMGGAGSGVSELLAAEGVLLPVLHLGLPDAFQHHASREDLLAEAGIDAAGIRASVLARWPALAQPLAAAPRNAAAG</sequence>
<keyword evidence="8 11" id="KW-0786">Thiamine pyrophosphate</keyword>
<feature type="binding site" evidence="11">
    <location>
        <position position="182"/>
    </location>
    <ligand>
        <name>Mg(2+)</name>
        <dbReference type="ChEBI" id="CHEBI:18420"/>
    </ligand>
</feature>